<organism evidence="2 3">
    <name type="scientific">Candidatus Andersenbacteria bacterium CG10_big_fil_rev_8_21_14_0_10_54_11</name>
    <dbReference type="NCBI Taxonomy" id="1974485"/>
    <lineage>
        <taxon>Bacteria</taxon>
        <taxon>Candidatus Anderseniibacteriota</taxon>
    </lineage>
</organism>
<dbReference type="EMBL" id="PEZP01000018">
    <property type="protein sequence ID" value="PIT98284.1"/>
    <property type="molecule type" value="Genomic_DNA"/>
</dbReference>
<evidence type="ECO:0000259" key="1">
    <source>
        <dbReference type="SMART" id="SM00507"/>
    </source>
</evidence>
<dbReference type="GO" id="GO:0004519">
    <property type="term" value="F:endonuclease activity"/>
    <property type="evidence" value="ECO:0007669"/>
    <property type="project" value="InterPro"/>
</dbReference>
<dbReference type="Proteomes" id="UP000230731">
    <property type="component" value="Unassembled WGS sequence"/>
</dbReference>
<accession>A0A2M6WZV1</accession>
<evidence type="ECO:0000313" key="2">
    <source>
        <dbReference type="EMBL" id="PIT98284.1"/>
    </source>
</evidence>
<name>A0A2M6WZV1_9BACT</name>
<dbReference type="GO" id="GO:0003676">
    <property type="term" value="F:nucleic acid binding"/>
    <property type="evidence" value="ECO:0007669"/>
    <property type="project" value="InterPro"/>
</dbReference>
<comment type="caution">
    <text evidence="2">The sequence shown here is derived from an EMBL/GenBank/DDBJ whole genome shotgun (WGS) entry which is preliminary data.</text>
</comment>
<feature type="domain" description="HNH nuclease" evidence="1">
    <location>
        <begin position="121"/>
        <end position="173"/>
    </location>
</feature>
<dbReference type="GO" id="GO:0008270">
    <property type="term" value="F:zinc ion binding"/>
    <property type="evidence" value="ECO:0007669"/>
    <property type="project" value="InterPro"/>
</dbReference>
<sequence length="197" mass="22577">MVCKTIMHGCDSHLRLRTVNAVLWYTYKKGKKRSWTVEQLEEAVKQSFSFRQVIEKLGLIPAGGNYAQLHKYIKEHGFDTSHFKGKAWNKGLTGIGKPIVPLEKILVRNYPFQSYMLKLRLLTAKLKPRHCEQCGWEKISEDGRLPLELHHVNGNSADNRLENLMILCPNCHSLTSTYRGRNRKTSRGGETGSTHET</sequence>
<dbReference type="CDD" id="cd00085">
    <property type="entry name" value="HNHc"/>
    <property type="match status" value="1"/>
</dbReference>
<dbReference type="InterPro" id="IPR003615">
    <property type="entry name" value="HNH_nuc"/>
</dbReference>
<gene>
    <name evidence="2" type="ORF">COT71_01525</name>
</gene>
<dbReference type="AlphaFoldDB" id="A0A2M6WZV1"/>
<protein>
    <recommendedName>
        <fullName evidence="1">HNH nuclease domain-containing protein</fullName>
    </recommendedName>
</protein>
<dbReference type="SMART" id="SM00507">
    <property type="entry name" value="HNHc"/>
    <property type="match status" value="1"/>
</dbReference>
<evidence type="ECO:0000313" key="3">
    <source>
        <dbReference type="Proteomes" id="UP000230731"/>
    </source>
</evidence>
<dbReference type="Pfam" id="PF01844">
    <property type="entry name" value="HNH"/>
    <property type="match status" value="1"/>
</dbReference>
<dbReference type="InterPro" id="IPR002711">
    <property type="entry name" value="HNH"/>
</dbReference>
<reference evidence="3" key="1">
    <citation type="submission" date="2017-09" db="EMBL/GenBank/DDBJ databases">
        <title>Depth-based differentiation of microbial function through sediment-hosted aquifers and enrichment of novel symbionts in the deep terrestrial subsurface.</title>
        <authorList>
            <person name="Probst A.J."/>
            <person name="Ladd B."/>
            <person name="Jarett J.K."/>
            <person name="Geller-Mcgrath D.E."/>
            <person name="Sieber C.M.K."/>
            <person name="Emerson J.B."/>
            <person name="Anantharaman K."/>
            <person name="Thomas B.C."/>
            <person name="Malmstrom R."/>
            <person name="Stieglmeier M."/>
            <person name="Klingl A."/>
            <person name="Woyke T."/>
            <person name="Ryan C.M."/>
            <person name="Banfield J.F."/>
        </authorList>
    </citation>
    <scope>NUCLEOTIDE SEQUENCE [LARGE SCALE GENOMIC DNA]</scope>
</reference>
<proteinExistence type="predicted"/>